<dbReference type="PANTHER" id="PTHR21660:SF1">
    <property type="entry name" value="ACYL-COENZYME A THIOESTERASE 13"/>
    <property type="match status" value="1"/>
</dbReference>
<feature type="domain" description="Thioesterase" evidence="3">
    <location>
        <begin position="61"/>
        <end position="130"/>
    </location>
</feature>
<evidence type="ECO:0000256" key="1">
    <source>
        <dbReference type="ARBA" id="ARBA00008324"/>
    </source>
</evidence>
<keyword evidence="2" id="KW-0378">Hydrolase</keyword>
<dbReference type="InParanoid" id="Q2FSE5"/>
<dbReference type="Pfam" id="PF03061">
    <property type="entry name" value="4HBT"/>
    <property type="match status" value="1"/>
</dbReference>
<dbReference type="HOGENOM" id="CLU_089876_3_3_2"/>
<dbReference type="InterPro" id="IPR003736">
    <property type="entry name" value="PAAI_dom"/>
</dbReference>
<dbReference type="GO" id="GO:0047617">
    <property type="term" value="F:fatty acyl-CoA hydrolase activity"/>
    <property type="evidence" value="ECO:0007669"/>
    <property type="project" value="InterPro"/>
</dbReference>
<dbReference type="AlphaFoldDB" id="Q2FSE5"/>
<name>Q2FSE5_METHJ</name>
<protein>
    <submittedName>
        <fullName evidence="4">Phenylacetic acid degradation-related protein</fullName>
    </submittedName>
</protein>
<evidence type="ECO:0000256" key="2">
    <source>
        <dbReference type="ARBA" id="ARBA00022801"/>
    </source>
</evidence>
<sequence>MHLYHAYVCMSYLNEIKNRGQKANPFFCLMGIEPESFGDGKARLSMAVRDDMKNGEGWLQGGLYTALGDEAIALAIYTLLSEGETIATVSCTTHFIRGVREGTIFADGTVVRKGRTMIYAEASITNAKDGNLLARCTASFIVRQGTGTG</sequence>
<evidence type="ECO:0000313" key="4">
    <source>
        <dbReference type="EMBL" id="ABD42229.1"/>
    </source>
</evidence>
<dbReference type="EMBL" id="CP000254">
    <property type="protein sequence ID" value="ABD42229.1"/>
    <property type="molecule type" value="Genomic_DNA"/>
</dbReference>
<comment type="similarity">
    <text evidence="1">Belongs to the thioesterase PaaI family.</text>
</comment>
<dbReference type="InterPro" id="IPR006683">
    <property type="entry name" value="Thioestr_dom"/>
</dbReference>
<dbReference type="InterPro" id="IPR039298">
    <property type="entry name" value="ACOT13"/>
</dbReference>
<dbReference type="STRING" id="323259.Mhun_2529"/>
<dbReference type="RefSeq" id="WP_011449487.1">
    <property type="nucleotide sequence ID" value="NC_007796.1"/>
</dbReference>
<dbReference type="NCBIfam" id="TIGR00369">
    <property type="entry name" value="unchar_dom_1"/>
    <property type="match status" value="1"/>
</dbReference>
<accession>Q2FSE5</accession>
<keyword evidence="5" id="KW-1185">Reference proteome</keyword>
<dbReference type="InterPro" id="IPR029069">
    <property type="entry name" value="HotDog_dom_sf"/>
</dbReference>
<organism evidence="4 5">
    <name type="scientific">Methanospirillum hungatei JF-1 (strain ATCC 27890 / DSM 864 / NBRC 100397 / JF-1)</name>
    <dbReference type="NCBI Taxonomy" id="323259"/>
    <lineage>
        <taxon>Archaea</taxon>
        <taxon>Methanobacteriati</taxon>
        <taxon>Methanobacteriota</taxon>
        <taxon>Stenosarchaea group</taxon>
        <taxon>Methanomicrobia</taxon>
        <taxon>Methanomicrobiales</taxon>
        <taxon>Methanospirillaceae</taxon>
        <taxon>Methanospirillum</taxon>
    </lineage>
</organism>
<dbReference type="eggNOG" id="arCOG00777">
    <property type="taxonomic scope" value="Archaea"/>
</dbReference>
<dbReference type="PANTHER" id="PTHR21660">
    <property type="entry name" value="THIOESTERASE SUPERFAMILY MEMBER-RELATED"/>
    <property type="match status" value="1"/>
</dbReference>
<dbReference type="SUPFAM" id="SSF54637">
    <property type="entry name" value="Thioesterase/thiol ester dehydrase-isomerase"/>
    <property type="match status" value="1"/>
</dbReference>
<evidence type="ECO:0000313" key="5">
    <source>
        <dbReference type="Proteomes" id="UP000001941"/>
    </source>
</evidence>
<dbReference type="GeneID" id="3922315"/>
<evidence type="ECO:0000259" key="3">
    <source>
        <dbReference type="Pfam" id="PF03061"/>
    </source>
</evidence>
<dbReference type="Gene3D" id="3.10.129.10">
    <property type="entry name" value="Hotdog Thioesterase"/>
    <property type="match status" value="1"/>
</dbReference>
<dbReference type="CDD" id="cd03443">
    <property type="entry name" value="PaaI_thioesterase"/>
    <property type="match status" value="1"/>
</dbReference>
<gene>
    <name evidence="4" type="ordered locus">Mhun_2529</name>
</gene>
<reference evidence="5" key="1">
    <citation type="journal article" date="2016" name="Stand. Genomic Sci.">
        <title>Complete genome sequence of Methanospirillum hungatei type strain JF1.</title>
        <authorList>
            <person name="Gunsalus R.P."/>
            <person name="Cook L.E."/>
            <person name="Crable B."/>
            <person name="Rohlin L."/>
            <person name="McDonald E."/>
            <person name="Mouttaki H."/>
            <person name="Sieber J.R."/>
            <person name="Poweleit N."/>
            <person name="Zhou H."/>
            <person name="Lapidus A.L."/>
            <person name="Daligault H.E."/>
            <person name="Land M."/>
            <person name="Gilna P."/>
            <person name="Ivanova N."/>
            <person name="Kyrpides N."/>
            <person name="Culley D.E."/>
            <person name="McInerney M.J."/>
        </authorList>
    </citation>
    <scope>NUCLEOTIDE SEQUENCE [LARGE SCALE GENOMIC DNA]</scope>
    <source>
        <strain evidence="5">ATCC 27890 / DSM 864 / NBRC 100397 / JF-1</strain>
    </source>
</reference>
<dbReference type="KEGG" id="mhu:Mhun_2529"/>
<dbReference type="Proteomes" id="UP000001941">
    <property type="component" value="Chromosome"/>
</dbReference>
<proteinExistence type="inferred from homology"/>
<dbReference type="EnsemblBacteria" id="ABD42229">
    <property type="protein sequence ID" value="ABD42229"/>
    <property type="gene ID" value="Mhun_2529"/>
</dbReference>